<evidence type="ECO:0000259" key="16">
    <source>
        <dbReference type="Pfam" id="PF02563"/>
    </source>
</evidence>
<feature type="domain" description="SLBB" evidence="17">
    <location>
        <begin position="171"/>
        <end position="247"/>
    </location>
</feature>
<dbReference type="PROSITE" id="PS51257">
    <property type="entry name" value="PROKAR_LIPOPROTEIN"/>
    <property type="match status" value="1"/>
</dbReference>
<dbReference type="GO" id="GO:0015288">
    <property type="term" value="F:porin activity"/>
    <property type="evidence" value="ECO:0007669"/>
    <property type="project" value="UniProtKB-KW"/>
</dbReference>
<evidence type="ECO:0000256" key="15">
    <source>
        <dbReference type="SAM" id="SignalP"/>
    </source>
</evidence>
<dbReference type="InterPro" id="IPR049712">
    <property type="entry name" value="Poly_export"/>
</dbReference>
<evidence type="ECO:0000256" key="9">
    <source>
        <dbReference type="ARBA" id="ARBA00023065"/>
    </source>
</evidence>
<dbReference type="GO" id="GO:0015159">
    <property type="term" value="F:polysaccharide transmembrane transporter activity"/>
    <property type="evidence" value="ECO:0007669"/>
    <property type="project" value="InterPro"/>
</dbReference>
<keyword evidence="4" id="KW-1134">Transmembrane beta strand</keyword>
<dbReference type="InterPro" id="IPR003715">
    <property type="entry name" value="Poly_export_N"/>
</dbReference>
<evidence type="ECO:0000256" key="2">
    <source>
        <dbReference type="ARBA" id="ARBA00009450"/>
    </source>
</evidence>
<evidence type="ECO:0000256" key="8">
    <source>
        <dbReference type="ARBA" id="ARBA00023047"/>
    </source>
</evidence>
<keyword evidence="7 15" id="KW-0732">Signal</keyword>
<evidence type="ECO:0000256" key="3">
    <source>
        <dbReference type="ARBA" id="ARBA00022448"/>
    </source>
</evidence>
<evidence type="ECO:0000256" key="1">
    <source>
        <dbReference type="ARBA" id="ARBA00004571"/>
    </source>
</evidence>
<dbReference type="GO" id="GO:0006811">
    <property type="term" value="P:monoatomic ion transport"/>
    <property type="evidence" value="ECO:0007669"/>
    <property type="project" value="UniProtKB-KW"/>
</dbReference>
<dbReference type="Gene3D" id="3.30.1950.10">
    <property type="entry name" value="wza like domain"/>
    <property type="match status" value="1"/>
</dbReference>
<evidence type="ECO:0000256" key="7">
    <source>
        <dbReference type="ARBA" id="ARBA00022729"/>
    </source>
</evidence>
<feature type="domain" description="SLBB" evidence="17">
    <location>
        <begin position="253"/>
        <end position="337"/>
    </location>
</feature>
<feature type="signal peptide" evidence="15">
    <location>
        <begin position="1"/>
        <end position="21"/>
    </location>
</feature>
<comment type="caution">
    <text evidence="18">The sequence shown here is derived from an EMBL/GenBank/DDBJ whole genome shotgun (WGS) entry which is preliminary data.</text>
</comment>
<keyword evidence="12" id="KW-0564">Palmitate</keyword>
<dbReference type="AlphaFoldDB" id="A0A9X2B8Q7"/>
<sequence length="367" mass="40545">MRFTYLVSTILSLGLTGCAVTSGLQTYTLPNDQSFQTDLGTSVQLQQITQQTISNLNSQPHPQLLQSNLGNLFDYQPSTYHLSKGDILSIQLWAYPEITPPISAVSSPQSIQSIGYRIDQSGYIQFPLVGRIKAEGYSLNQFNTNLSRKLSAYLKNPDAVTRVLSYEGQPYSVQGNVLKGGQYFLNDQPLSIYAAIGQAGGLGQEGDNTAVQLIRDGVVYDLNPVALEKLGLSLHRLFIKKNDTIYVNSRENQKVYVMGEAAKNVAIPMRAQGMTLSDVLGESLGLNPISASAQRIYVLRNDLQTQSTQLYHMDLTNFADFGLANQFAMQSNDIVYVDASGLARWQRVVTQMLPFSNALYNFDRLGN</sequence>
<accession>A0A9X2B8Q7</accession>
<feature type="domain" description="Polysaccharide export protein N-terminal" evidence="16">
    <location>
        <begin position="76"/>
        <end position="163"/>
    </location>
</feature>
<dbReference type="Gene3D" id="3.10.560.10">
    <property type="entry name" value="Outer membrane lipoprotein wza domain like"/>
    <property type="match status" value="2"/>
</dbReference>
<evidence type="ECO:0000313" key="18">
    <source>
        <dbReference type="EMBL" id="MCJ8146349.1"/>
    </source>
</evidence>
<comment type="similarity">
    <text evidence="2">Belongs to the BexD/CtrA/VexA family.</text>
</comment>
<evidence type="ECO:0000256" key="14">
    <source>
        <dbReference type="ARBA" id="ARBA00023288"/>
    </source>
</evidence>
<evidence type="ECO:0000256" key="12">
    <source>
        <dbReference type="ARBA" id="ARBA00023139"/>
    </source>
</evidence>
<comment type="subcellular location">
    <subcellularLocation>
        <location evidence="1">Cell outer membrane</location>
        <topology evidence="1">Multi-pass membrane protein</topology>
    </subcellularLocation>
</comment>
<keyword evidence="8" id="KW-0625">Polysaccharide transport</keyword>
<dbReference type="EMBL" id="JAKUML010000007">
    <property type="protein sequence ID" value="MCJ8146349.1"/>
    <property type="molecule type" value="Genomic_DNA"/>
</dbReference>
<dbReference type="GO" id="GO:0046930">
    <property type="term" value="C:pore complex"/>
    <property type="evidence" value="ECO:0007669"/>
    <property type="project" value="UniProtKB-KW"/>
</dbReference>
<keyword evidence="3" id="KW-0813">Transport</keyword>
<keyword evidence="13" id="KW-0998">Cell outer membrane</keyword>
<proteinExistence type="inferred from homology"/>
<reference evidence="18" key="1">
    <citation type="submission" date="2022-02" db="EMBL/GenBank/DDBJ databases">
        <title>Acinetobacter A3.8 sp. nov., isolated from Sediment (Zhairuo Island).</title>
        <authorList>
            <person name="Zheng K."/>
        </authorList>
    </citation>
    <scope>NUCLEOTIDE SEQUENCE</scope>
    <source>
        <strain evidence="18">A3.8</strain>
    </source>
</reference>
<dbReference type="Pfam" id="PF02563">
    <property type="entry name" value="Poly_export"/>
    <property type="match status" value="1"/>
</dbReference>
<gene>
    <name evidence="18" type="ORF">MKI79_05455</name>
</gene>
<dbReference type="Proteomes" id="UP001139701">
    <property type="component" value="Unassembled WGS sequence"/>
</dbReference>
<keyword evidence="5" id="KW-0762">Sugar transport</keyword>
<evidence type="ECO:0000313" key="19">
    <source>
        <dbReference type="Proteomes" id="UP001139701"/>
    </source>
</evidence>
<evidence type="ECO:0000256" key="11">
    <source>
        <dbReference type="ARBA" id="ARBA00023136"/>
    </source>
</evidence>
<keyword evidence="9" id="KW-0406">Ion transport</keyword>
<keyword evidence="14" id="KW-0449">Lipoprotein</keyword>
<dbReference type="PANTHER" id="PTHR33619">
    <property type="entry name" value="POLYSACCHARIDE EXPORT PROTEIN GFCE-RELATED"/>
    <property type="match status" value="1"/>
</dbReference>
<evidence type="ECO:0000256" key="13">
    <source>
        <dbReference type="ARBA" id="ARBA00023237"/>
    </source>
</evidence>
<feature type="chain" id="PRO_5040931449" evidence="15">
    <location>
        <begin position="22"/>
        <end position="367"/>
    </location>
</feature>
<keyword evidence="6" id="KW-0812">Transmembrane</keyword>
<evidence type="ECO:0000256" key="6">
    <source>
        <dbReference type="ARBA" id="ARBA00022692"/>
    </source>
</evidence>
<evidence type="ECO:0000256" key="10">
    <source>
        <dbReference type="ARBA" id="ARBA00023114"/>
    </source>
</evidence>
<dbReference type="Pfam" id="PF22461">
    <property type="entry name" value="SLBB_2"/>
    <property type="match status" value="2"/>
</dbReference>
<name>A0A9X2B8Q7_9GAMM</name>
<evidence type="ECO:0000259" key="17">
    <source>
        <dbReference type="Pfam" id="PF22461"/>
    </source>
</evidence>
<keyword evidence="10" id="KW-0626">Porin</keyword>
<protein>
    <submittedName>
        <fullName evidence="18">Polysaccharide biosynthesis/export family protein</fullName>
    </submittedName>
</protein>
<dbReference type="InterPro" id="IPR054765">
    <property type="entry name" value="SLBB_dom"/>
</dbReference>
<evidence type="ECO:0000256" key="4">
    <source>
        <dbReference type="ARBA" id="ARBA00022452"/>
    </source>
</evidence>
<dbReference type="RefSeq" id="WP_241571044.1">
    <property type="nucleotide sequence ID" value="NZ_JAKUML010000007.1"/>
</dbReference>
<evidence type="ECO:0000256" key="5">
    <source>
        <dbReference type="ARBA" id="ARBA00022597"/>
    </source>
</evidence>
<dbReference type="PANTHER" id="PTHR33619:SF3">
    <property type="entry name" value="POLYSACCHARIDE EXPORT PROTEIN GFCE-RELATED"/>
    <property type="match status" value="1"/>
</dbReference>
<keyword evidence="19" id="KW-1185">Reference proteome</keyword>
<organism evidence="18 19">
    <name type="scientific">Acinetobacter sedimenti</name>
    <dbReference type="NCBI Taxonomy" id="2919922"/>
    <lineage>
        <taxon>Bacteria</taxon>
        <taxon>Pseudomonadati</taxon>
        <taxon>Pseudomonadota</taxon>
        <taxon>Gammaproteobacteria</taxon>
        <taxon>Moraxellales</taxon>
        <taxon>Moraxellaceae</taxon>
        <taxon>Acinetobacter</taxon>
    </lineage>
</organism>
<dbReference type="GO" id="GO:0009279">
    <property type="term" value="C:cell outer membrane"/>
    <property type="evidence" value="ECO:0007669"/>
    <property type="project" value="UniProtKB-SubCell"/>
</dbReference>
<keyword evidence="11" id="KW-0472">Membrane</keyword>